<sequence length="294" mass="30364">MTAQERGIPGRLVVAGLGYSGSAVARAAAAAGWAVTGTARDPAQAAPPAGVAVVGFAAAGAAIGAATHLLVTAPPGEQGDPVLAAHAAAIRAAPGLRWLGYLSTTGVYGDRGGAWVDEATAPAPGQERSRRRLAAERAWEAASGGRALDVFRVGGIYGPGRSSLDDLRAGTARRTLSPGHLFGRIHREDIAHAVLAAMAQPRDGGLRVLHLVDDEPAESAVVVVEAARLLGIAPPPAVPLERQWPAMSPMARSFWAENRRVANAATKATLGIAWRYPSYREGLRAILAEEQGAR</sequence>
<accession>A0ABT9E652</accession>
<evidence type="ECO:0000256" key="1">
    <source>
        <dbReference type="ARBA" id="ARBA00023027"/>
    </source>
</evidence>
<evidence type="ECO:0000313" key="2">
    <source>
        <dbReference type="EMBL" id="MDO9711643.1"/>
    </source>
</evidence>
<comment type="caution">
    <text evidence="2">The sequence shown here is derived from an EMBL/GenBank/DDBJ whole genome shotgun (WGS) entry which is preliminary data.</text>
</comment>
<name>A0ABT9E652_9PROT</name>
<keyword evidence="3" id="KW-1185">Reference proteome</keyword>
<organism evidence="2 3">
    <name type="scientific">Paracraurococcus lichenis</name>
    <dbReference type="NCBI Taxonomy" id="3064888"/>
    <lineage>
        <taxon>Bacteria</taxon>
        <taxon>Pseudomonadati</taxon>
        <taxon>Pseudomonadota</taxon>
        <taxon>Alphaproteobacteria</taxon>
        <taxon>Acetobacterales</taxon>
        <taxon>Roseomonadaceae</taxon>
        <taxon>Paracraurococcus</taxon>
    </lineage>
</organism>
<dbReference type="EMBL" id="JAUTWS010000032">
    <property type="protein sequence ID" value="MDO9711643.1"/>
    <property type="molecule type" value="Genomic_DNA"/>
</dbReference>
<dbReference type="Proteomes" id="UP001243009">
    <property type="component" value="Unassembled WGS sequence"/>
</dbReference>
<dbReference type="Gene3D" id="3.40.50.720">
    <property type="entry name" value="NAD(P)-binding Rossmann-like Domain"/>
    <property type="match status" value="1"/>
</dbReference>
<dbReference type="SUPFAM" id="SSF51735">
    <property type="entry name" value="NAD(P)-binding Rossmann-fold domains"/>
    <property type="match status" value="1"/>
</dbReference>
<proteinExistence type="predicted"/>
<keyword evidence="1" id="KW-0520">NAD</keyword>
<dbReference type="PANTHER" id="PTHR43574">
    <property type="entry name" value="EPIMERASE-RELATED"/>
    <property type="match status" value="1"/>
</dbReference>
<gene>
    <name evidence="2" type="ORF">Q7A36_25070</name>
</gene>
<dbReference type="RefSeq" id="WP_305106499.1">
    <property type="nucleotide sequence ID" value="NZ_JAUTWS010000032.1"/>
</dbReference>
<reference evidence="2 3" key="1">
    <citation type="submission" date="2023-08" db="EMBL/GenBank/DDBJ databases">
        <title>The draft genome sequence of Paracraurococcus sp. LOR1-02.</title>
        <authorList>
            <person name="Kingkaew E."/>
            <person name="Tanasupawat S."/>
        </authorList>
    </citation>
    <scope>NUCLEOTIDE SEQUENCE [LARGE SCALE GENOMIC DNA]</scope>
    <source>
        <strain evidence="2 3">LOR1-02</strain>
    </source>
</reference>
<dbReference type="InterPro" id="IPR036291">
    <property type="entry name" value="NAD(P)-bd_dom_sf"/>
</dbReference>
<protein>
    <submittedName>
        <fullName evidence="2">SDR family NAD(P)-dependent oxidoreductase</fullName>
    </submittedName>
</protein>
<evidence type="ECO:0000313" key="3">
    <source>
        <dbReference type="Proteomes" id="UP001243009"/>
    </source>
</evidence>